<feature type="compositionally biased region" description="Basic and acidic residues" evidence="7">
    <location>
        <begin position="228"/>
        <end position="243"/>
    </location>
</feature>
<feature type="disulfide bond" evidence="5">
    <location>
        <begin position="272"/>
        <end position="289"/>
    </location>
</feature>
<dbReference type="PROSITE" id="PS01187">
    <property type="entry name" value="EGF_CA"/>
    <property type="match status" value="2"/>
</dbReference>
<feature type="domain" description="EGF-like" evidence="8">
    <location>
        <begin position="265"/>
        <end position="304"/>
    </location>
</feature>
<dbReference type="InterPro" id="IPR001881">
    <property type="entry name" value="EGF-like_Ca-bd_dom"/>
</dbReference>
<dbReference type="CDD" id="cd00054">
    <property type="entry name" value="EGF_CA"/>
    <property type="match status" value="2"/>
</dbReference>
<dbReference type="SMART" id="SM00179">
    <property type="entry name" value="EGF_CA"/>
    <property type="match status" value="2"/>
</dbReference>
<dbReference type="PANTHER" id="PTHR24051">
    <property type="entry name" value="SUSHI DOMAIN-CONTAINING PROTEIN 1"/>
    <property type="match status" value="1"/>
</dbReference>
<feature type="domain" description="EGF-like" evidence="8">
    <location>
        <begin position="357"/>
        <end position="394"/>
    </location>
</feature>
<name>Q4SA69_TETNG</name>
<dbReference type="InterPro" id="IPR000742">
    <property type="entry name" value="EGF"/>
</dbReference>
<dbReference type="PROSITE" id="PS01186">
    <property type="entry name" value="EGF_2"/>
    <property type="match status" value="1"/>
</dbReference>
<dbReference type="PROSITE" id="PS50923">
    <property type="entry name" value="SUSHI"/>
    <property type="match status" value="3"/>
</dbReference>
<proteinExistence type="predicted"/>
<dbReference type="Gene3D" id="3.10.129.10">
    <property type="entry name" value="Hotdog Thioesterase"/>
    <property type="match status" value="1"/>
</dbReference>
<feature type="domain" description="EGF-like" evidence="8">
    <location>
        <begin position="305"/>
        <end position="344"/>
    </location>
</feature>
<evidence type="ECO:0000256" key="3">
    <source>
        <dbReference type="ARBA" id="ARBA00022737"/>
    </source>
</evidence>
<dbReference type="GO" id="GO:0005509">
    <property type="term" value="F:calcium ion binding"/>
    <property type="evidence" value="ECO:0007669"/>
    <property type="project" value="InterPro"/>
</dbReference>
<dbReference type="InterPro" id="IPR000436">
    <property type="entry name" value="Sushi_SCR_CCP_dom"/>
</dbReference>
<feature type="compositionally biased region" description="Polar residues" evidence="7">
    <location>
        <begin position="149"/>
        <end position="161"/>
    </location>
</feature>
<dbReference type="SMART" id="SM00181">
    <property type="entry name" value="EGF"/>
    <property type="match status" value="3"/>
</dbReference>
<dbReference type="KEGG" id="tng:GSTEN00021586G001"/>
<dbReference type="Gene3D" id="2.10.70.10">
    <property type="entry name" value="Complement Module, domain 1"/>
    <property type="match status" value="3"/>
</dbReference>
<evidence type="ECO:0000259" key="9">
    <source>
        <dbReference type="PROSITE" id="PS50923"/>
    </source>
</evidence>
<evidence type="ECO:0000259" key="8">
    <source>
        <dbReference type="PROSITE" id="PS50026"/>
    </source>
</evidence>
<dbReference type="InterPro" id="IPR009030">
    <property type="entry name" value="Growth_fac_rcpt_cys_sf"/>
</dbReference>
<dbReference type="PROSITE" id="PS50026">
    <property type="entry name" value="EGF_3"/>
    <property type="match status" value="3"/>
</dbReference>
<sequence length="610" mass="65458">MVLTDGRFGLSPAGLCPLRQTLRTLEPVDELKKGPFTLQAGVLMYRQREAGVEVDLRLSATSRTGALVWESLLTLVSSDKLQEVAGRLPSRETNEPDPEDVKRVELCHDYQRVAFKAHPGNGHATQDGPHRPGVGPDSRSSWVVDSSSQGESTDPQETLTESSTLTFVDAHAAEESSSLGGVATVRLREFVLIDDDDDGDMSLREKTVTDVSVTGGAAADLQLQTHHQLGDEQPKVSAGDKTKPQNHPLQDAGAVSQGVLVEGYSLDVCATCHANATCDDKKEGSGKVCNCKYGFVGNGRNFCEDKDECQIESNKICGQKTSCHNTYGSYYCTCLSGYRASNNMAVFTPNDGTHCRDVDECSIAGLCGAGAQCTNLPGGFECRCQLGYRVQNGKEPFDPGRDGASCTVVDCGPPASAKGVVLLAATGTTYSSVATFMCDEGFRRRRSGDNSSVCGADGRWSPVSLWCEEIDCGPPLDLPHAHTLWNSSSRMGAEVFYQCHYGYHNAGEGNVSVCAATGQWEKPGVLCRETSCGRPPVVDATEQTWNNNSSPGSTVVYFCKDGFSRKEGENVSVCDEKGQWSVPSLVCKGVSDIVSSASLWDIKGEEDLKI</sequence>
<gene>
    <name evidence="10" type="ORF">GSTENG00021586001</name>
</gene>
<comment type="caution">
    <text evidence="10">The sequence shown here is derived from an EMBL/GenBank/DDBJ whole genome shotgun (WGS) entry which is preliminary data.</text>
</comment>
<keyword evidence="6" id="KW-0768">Sushi</keyword>
<keyword evidence="2" id="KW-0732">Signal</keyword>
<evidence type="ECO:0000256" key="7">
    <source>
        <dbReference type="SAM" id="MobiDB-lite"/>
    </source>
</evidence>
<dbReference type="SUPFAM" id="SSF57535">
    <property type="entry name" value="Complement control module/SCR domain"/>
    <property type="match status" value="3"/>
</dbReference>
<feature type="domain" description="Sushi" evidence="9">
    <location>
        <begin position="530"/>
        <end position="589"/>
    </location>
</feature>
<reference evidence="10" key="1">
    <citation type="journal article" date="2004" name="Nature">
        <title>Genome duplication in the teleost fish Tetraodon nigroviridis reveals the early vertebrate proto-karyotype.</title>
        <authorList>
            <person name="Jaillon O."/>
            <person name="Aury J.-M."/>
            <person name="Brunet F."/>
            <person name="Petit J.-L."/>
            <person name="Stange-Thomann N."/>
            <person name="Mauceli E."/>
            <person name="Bouneau L."/>
            <person name="Fischer C."/>
            <person name="Ozouf-Costaz C."/>
            <person name="Bernot A."/>
            <person name="Nicaud S."/>
            <person name="Jaffe D."/>
            <person name="Fisher S."/>
            <person name="Lutfalla G."/>
            <person name="Dossat C."/>
            <person name="Segurens B."/>
            <person name="Dasilva C."/>
            <person name="Salanoubat M."/>
            <person name="Levy M."/>
            <person name="Boudet N."/>
            <person name="Castellano S."/>
            <person name="Anthouard V."/>
            <person name="Jubin C."/>
            <person name="Castelli V."/>
            <person name="Katinka M."/>
            <person name="Vacherie B."/>
            <person name="Biemont C."/>
            <person name="Skalli Z."/>
            <person name="Cattolico L."/>
            <person name="Poulain J."/>
            <person name="De Berardinis V."/>
            <person name="Cruaud C."/>
            <person name="Duprat S."/>
            <person name="Brottier P."/>
            <person name="Coutanceau J.-P."/>
            <person name="Gouzy J."/>
            <person name="Parra G."/>
            <person name="Lardier G."/>
            <person name="Chapple C."/>
            <person name="McKernan K.J."/>
            <person name="McEwan P."/>
            <person name="Bosak S."/>
            <person name="Kellis M."/>
            <person name="Volff J.-N."/>
            <person name="Guigo R."/>
            <person name="Zody M.C."/>
            <person name="Mesirov J."/>
            <person name="Lindblad-Toh K."/>
            <person name="Birren B."/>
            <person name="Nusbaum C."/>
            <person name="Kahn D."/>
            <person name="Robinson-Rechavi M."/>
            <person name="Laudet V."/>
            <person name="Schachter V."/>
            <person name="Quetier F."/>
            <person name="Saurin W."/>
            <person name="Scarpelli C."/>
            <person name="Wincker P."/>
            <person name="Lander E.S."/>
            <person name="Weissenbach J."/>
            <person name="Roest Crollius H."/>
        </authorList>
    </citation>
    <scope>NUCLEOTIDE SEQUENCE [LARGE SCALE GENOMIC DNA]</scope>
</reference>
<keyword evidence="4 5" id="KW-1015">Disulfide bond</keyword>
<feature type="compositionally biased region" description="Low complexity" evidence="7">
    <location>
        <begin position="137"/>
        <end position="148"/>
    </location>
</feature>
<feature type="region of interest" description="Disordered" evidence="7">
    <location>
        <begin position="226"/>
        <end position="246"/>
    </location>
</feature>
<dbReference type="PANTHER" id="PTHR24051:SF5">
    <property type="entry name" value="SUSHI DOMAIN-CONTAINING PROTEIN 1"/>
    <property type="match status" value="1"/>
</dbReference>
<dbReference type="OrthoDB" id="9943809at2759"/>
<dbReference type="GO" id="GO:0030855">
    <property type="term" value="P:epithelial cell differentiation"/>
    <property type="evidence" value="ECO:0007669"/>
    <property type="project" value="UniProtKB-ARBA"/>
</dbReference>
<evidence type="ECO:0000256" key="5">
    <source>
        <dbReference type="PROSITE-ProRule" id="PRU00076"/>
    </source>
</evidence>
<keyword evidence="1 5" id="KW-0245">EGF-like domain</keyword>
<dbReference type="InterPro" id="IPR051622">
    <property type="entry name" value="R-tyr_protein_phosphatases"/>
</dbReference>
<dbReference type="AlphaFoldDB" id="Q4SA69"/>
<organism evidence="10">
    <name type="scientific">Tetraodon nigroviridis</name>
    <name type="common">Spotted green pufferfish</name>
    <name type="synonym">Chelonodon nigroviridis</name>
    <dbReference type="NCBI Taxonomy" id="99883"/>
    <lineage>
        <taxon>Eukaryota</taxon>
        <taxon>Metazoa</taxon>
        <taxon>Chordata</taxon>
        <taxon>Craniata</taxon>
        <taxon>Vertebrata</taxon>
        <taxon>Euteleostomi</taxon>
        <taxon>Actinopterygii</taxon>
        <taxon>Neopterygii</taxon>
        <taxon>Teleostei</taxon>
        <taxon>Neoteleostei</taxon>
        <taxon>Acanthomorphata</taxon>
        <taxon>Eupercaria</taxon>
        <taxon>Tetraodontiformes</taxon>
        <taxon>Tetradontoidea</taxon>
        <taxon>Tetraodontidae</taxon>
        <taxon>Tetraodon</taxon>
    </lineage>
</organism>
<keyword evidence="3" id="KW-0677">Repeat</keyword>
<dbReference type="InterPro" id="IPR018097">
    <property type="entry name" value="EGF_Ca-bd_CS"/>
</dbReference>
<dbReference type="InterPro" id="IPR049883">
    <property type="entry name" value="NOTCH1_EGF-like"/>
</dbReference>
<dbReference type="FunFam" id="2.10.25.10:FF:000038">
    <property type="entry name" value="Fibrillin 2"/>
    <property type="match status" value="1"/>
</dbReference>
<feature type="domain" description="Sushi" evidence="9">
    <location>
        <begin position="409"/>
        <end position="469"/>
    </location>
</feature>
<dbReference type="InterPro" id="IPR035976">
    <property type="entry name" value="Sushi/SCR/CCP_sf"/>
</dbReference>
<dbReference type="Gene3D" id="2.10.25.10">
    <property type="entry name" value="Laminin"/>
    <property type="match status" value="2"/>
</dbReference>
<dbReference type="Pfam" id="PF00084">
    <property type="entry name" value="Sushi"/>
    <property type="match status" value="3"/>
</dbReference>
<feature type="disulfide bond" evidence="6">
    <location>
        <begin position="411"/>
        <end position="454"/>
    </location>
</feature>
<evidence type="ECO:0000256" key="1">
    <source>
        <dbReference type="ARBA" id="ARBA00022536"/>
    </source>
</evidence>
<dbReference type="EMBL" id="CAAE01014692">
    <property type="protein sequence ID" value="CAG02463.1"/>
    <property type="molecule type" value="Genomic_DNA"/>
</dbReference>
<evidence type="ECO:0000256" key="6">
    <source>
        <dbReference type="PROSITE-ProRule" id="PRU00302"/>
    </source>
</evidence>
<feature type="region of interest" description="Disordered" evidence="7">
    <location>
        <begin position="118"/>
        <end position="161"/>
    </location>
</feature>
<protein>
    <submittedName>
        <fullName evidence="10">(spotted green pufferfish) hypothetical protein</fullName>
    </submittedName>
</protein>
<dbReference type="PROSITE" id="PS00010">
    <property type="entry name" value="ASX_HYDROXYL"/>
    <property type="match status" value="2"/>
</dbReference>
<accession>Q4SA69</accession>
<dbReference type="InterPro" id="IPR000152">
    <property type="entry name" value="EGF-type_Asp/Asn_hydroxyl_site"/>
</dbReference>
<evidence type="ECO:0000256" key="2">
    <source>
        <dbReference type="ARBA" id="ARBA00022729"/>
    </source>
</evidence>
<dbReference type="SUPFAM" id="SSF57184">
    <property type="entry name" value="Growth factor receptor domain"/>
    <property type="match status" value="1"/>
</dbReference>
<dbReference type="SMART" id="SM00032">
    <property type="entry name" value="CCP"/>
    <property type="match status" value="3"/>
</dbReference>
<evidence type="ECO:0000256" key="4">
    <source>
        <dbReference type="ARBA" id="ARBA00023157"/>
    </source>
</evidence>
<feature type="domain" description="Sushi" evidence="9">
    <location>
        <begin position="470"/>
        <end position="529"/>
    </location>
</feature>
<dbReference type="Pfam" id="PF07645">
    <property type="entry name" value="EGF_CA"/>
    <property type="match status" value="2"/>
</dbReference>
<reference evidence="10" key="2">
    <citation type="submission" date="2004-02" db="EMBL/GenBank/DDBJ databases">
        <authorList>
            <consortium name="Genoscope"/>
            <consortium name="Whitehead Institute Centre for Genome Research"/>
        </authorList>
    </citation>
    <scope>NUCLEOTIDE SEQUENCE</scope>
</reference>
<evidence type="ECO:0000313" key="10">
    <source>
        <dbReference type="EMBL" id="CAG02463.1"/>
    </source>
</evidence>
<comment type="caution">
    <text evidence="5">Lacks conserved residue(s) required for the propagation of feature annotation.</text>
</comment>
<dbReference type="CDD" id="cd00033">
    <property type="entry name" value="CCP"/>
    <property type="match status" value="3"/>
</dbReference>